<reference evidence="2" key="1">
    <citation type="submission" date="2024-03" db="EMBL/GenBank/DDBJ databases">
        <title>Diverse circular DNA viruses in blood, oral, and fecal samples of captive lemurs.</title>
        <authorList>
            <person name="Paietta E.N."/>
            <person name="Kraberger S."/>
            <person name="Lund M.C."/>
            <person name="Custer J.M."/>
            <person name="Vargas K.M."/>
            <person name="Ehmke E.E."/>
            <person name="Yoder A.D."/>
            <person name="Varsani A."/>
        </authorList>
    </citation>
    <scope>NUCLEOTIDE SEQUENCE</scope>
    <source>
        <strain evidence="1">Duke_18_65</strain>
        <strain evidence="2">Duke_23FS_48</strain>
    </source>
</reference>
<dbReference type="EMBL" id="PP511471">
    <property type="protein sequence ID" value="XCD04529.1"/>
    <property type="molecule type" value="Genomic_DNA"/>
</dbReference>
<evidence type="ECO:0000313" key="2">
    <source>
        <dbReference type="EMBL" id="XCD04529.1"/>
    </source>
</evidence>
<accession>A0AAU8AYL0</accession>
<proteinExistence type="predicted"/>
<name>A0AAU8AYL0_9VIRU</name>
<evidence type="ECO:0000313" key="1">
    <source>
        <dbReference type="EMBL" id="XCD03430.1"/>
    </source>
</evidence>
<dbReference type="InterPro" id="IPR046781">
    <property type="entry name" value="Phage_ORF5"/>
</dbReference>
<organism evidence="2">
    <name type="scientific">Dulem virus 166</name>
    <dbReference type="NCBI Taxonomy" id="3145643"/>
    <lineage>
        <taxon>Viruses</taxon>
        <taxon>Monodnaviria</taxon>
        <taxon>Sangervirae</taxon>
        <taxon>Phixviricota</taxon>
        <taxon>Malgrandaviricetes</taxon>
        <taxon>Petitvirales</taxon>
        <taxon>Microviridae</taxon>
        <taxon>Microvirus</taxon>
    </lineage>
</organism>
<dbReference type="EMBL" id="PP511356">
    <property type="protein sequence ID" value="XCD03430.1"/>
    <property type="molecule type" value="Genomic_DNA"/>
</dbReference>
<dbReference type="Pfam" id="PF20577">
    <property type="entry name" value="Phage_ORF5"/>
    <property type="match status" value="1"/>
</dbReference>
<protein>
    <submittedName>
        <fullName evidence="2">Nonstructural protein</fullName>
    </submittedName>
</protein>
<sequence length="81" mass="8975">MIYAIYAIRDAKVGFLSLTVEQNDAVALRNFEHAKLNAQSLMFSHPGDFDLYKLGNYNTDTGEIIPLLPTPVVFDGGNQDV</sequence>